<dbReference type="OrthoDB" id="5522859at2"/>
<protein>
    <submittedName>
        <fullName evidence="3">Uncharacterized protein</fullName>
    </submittedName>
</protein>
<dbReference type="AlphaFoldDB" id="A0A250K2E9"/>
<evidence type="ECO:0000313" key="4">
    <source>
        <dbReference type="Proteomes" id="UP000217343"/>
    </source>
</evidence>
<sequence length="59" mass="6612">MSTAPQLNPHEPSAEAPAHRPELDDAPPLLGSWRNIYILVMATFVVFVAVFWMLTEVYA</sequence>
<organism evidence="3 4">
    <name type="scientific">Corallococcus macrosporus DSM 14697</name>
    <dbReference type="NCBI Taxonomy" id="1189310"/>
    <lineage>
        <taxon>Bacteria</taxon>
        <taxon>Pseudomonadati</taxon>
        <taxon>Myxococcota</taxon>
        <taxon>Myxococcia</taxon>
        <taxon>Myxococcales</taxon>
        <taxon>Cystobacterineae</taxon>
        <taxon>Myxococcaceae</taxon>
        <taxon>Corallococcus</taxon>
    </lineage>
</organism>
<keyword evidence="2" id="KW-0812">Transmembrane</keyword>
<dbReference type="RefSeq" id="WP_013938153.1">
    <property type="nucleotide sequence ID" value="NZ_CP022203.1"/>
</dbReference>
<evidence type="ECO:0000256" key="1">
    <source>
        <dbReference type="SAM" id="MobiDB-lite"/>
    </source>
</evidence>
<reference evidence="3 4" key="1">
    <citation type="submission" date="2017-06" db="EMBL/GenBank/DDBJ databases">
        <title>Sequencing and comparative analysis of myxobacterial genomes.</title>
        <authorList>
            <person name="Rupp O."/>
            <person name="Goesmann A."/>
            <person name="Sogaard-Andersen L."/>
        </authorList>
    </citation>
    <scope>NUCLEOTIDE SEQUENCE [LARGE SCALE GENOMIC DNA]</scope>
    <source>
        <strain evidence="3 4">DSM 14697</strain>
    </source>
</reference>
<proteinExistence type="predicted"/>
<feature type="transmembrane region" description="Helical" evidence="2">
    <location>
        <begin position="36"/>
        <end position="54"/>
    </location>
</feature>
<dbReference type="EMBL" id="CP022203">
    <property type="protein sequence ID" value="ATB50279.1"/>
    <property type="molecule type" value="Genomic_DNA"/>
</dbReference>
<dbReference type="Proteomes" id="UP000217343">
    <property type="component" value="Chromosome"/>
</dbReference>
<evidence type="ECO:0000256" key="2">
    <source>
        <dbReference type="SAM" id="Phobius"/>
    </source>
</evidence>
<dbReference type="KEGG" id="mmas:MYMAC_005934"/>
<name>A0A250K2E9_9BACT</name>
<keyword evidence="2" id="KW-0472">Membrane</keyword>
<keyword evidence="2" id="KW-1133">Transmembrane helix</keyword>
<keyword evidence="4" id="KW-1185">Reference proteome</keyword>
<accession>A0A250K2E9</accession>
<feature type="region of interest" description="Disordered" evidence="1">
    <location>
        <begin position="1"/>
        <end position="23"/>
    </location>
</feature>
<evidence type="ECO:0000313" key="3">
    <source>
        <dbReference type="EMBL" id="ATB50279.1"/>
    </source>
</evidence>
<gene>
    <name evidence="3" type="ORF">MYMAC_005934</name>
</gene>